<evidence type="ECO:0000256" key="8">
    <source>
        <dbReference type="ARBA" id="ARBA00022839"/>
    </source>
</evidence>
<dbReference type="PATRIC" id="fig|634113.3.peg.64"/>
<dbReference type="Pfam" id="PF00929">
    <property type="entry name" value="RNase_T"/>
    <property type="match status" value="1"/>
</dbReference>
<gene>
    <name evidence="19" type="primary">sbcB</name>
    <name evidence="19" type="ORF">AUT07_00067</name>
</gene>
<dbReference type="InterPro" id="IPR034747">
    <property type="entry name" value="EXOI_SH3"/>
</dbReference>
<dbReference type="FunFam" id="3.30.420.10:FF:000033">
    <property type="entry name" value="Exodeoxyribonuclease I"/>
    <property type="match status" value="1"/>
</dbReference>
<comment type="cofactor">
    <cofactor evidence="16">
        <name>Mg(2+)</name>
        <dbReference type="ChEBI" id="CHEBI:18420"/>
    </cofactor>
    <text evidence="16">Binds 2 Mg(2+) ions per monomer.</text>
</comment>
<reference evidence="19 20" key="1">
    <citation type="submission" date="2016-01" db="EMBL/GenBank/DDBJ databases">
        <title>Genome sequence of Ca. Arsenophonus lipopteni, the exclusive symbiont of a blood sucking fly Lipoptena cervi (Diptera: Hippoboscidae).</title>
        <authorList>
            <person name="Novakova E."/>
            <person name="Hypsa V."/>
            <person name="Nguyen P."/>
            <person name="Husnik F."/>
            <person name="Darby A.C."/>
        </authorList>
    </citation>
    <scope>NUCLEOTIDE SEQUENCE [LARGE SCALE GENOMIC DNA]</scope>
    <source>
        <strain evidence="19 20">CB</strain>
    </source>
</reference>
<proteinExistence type="predicted"/>
<keyword evidence="8 14" id="KW-0269">Exonuclease</keyword>
<keyword evidence="4 14" id="KW-0540">Nuclease</keyword>
<dbReference type="PANTHER" id="PTHR11046">
    <property type="entry name" value="OLIGORIBONUCLEASE, MITOCHONDRIAL"/>
    <property type="match status" value="1"/>
</dbReference>
<evidence type="ECO:0000256" key="4">
    <source>
        <dbReference type="ARBA" id="ARBA00022722"/>
    </source>
</evidence>
<keyword evidence="7 14" id="KW-0378">Hydrolase</keyword>
<feature type="domain" description="ExoI SH3-like" evidence="17">
    <location>
        <begin position="201"/>
        <end position="354"/>
    </location>
</feature>
<organism evidence="19 20">
    <name type="scientific">Candidatus Arsenophonus lipoptenae</name>
    <dbReference type="NCBI Taxonomy" id="634113"/>
    <lineage>
        <taxon>Bacteria</taxon>
        <taxon>Pseudomonadati</taxon>
        <taxon>Pseudomonadota</taxon>
        <taxon>Gammaproteobacteria</taxon>
        <taxon>Enterobacterales</taxon>
        <taxon>Morganellaceae</taxon>
        <taxon>Arsenophonus</taxon>
    </lineage>
</organism>
<dbReference type="InterPro" id="IPR038649">
    <property type="entry name" value="EXOI_SH3_sf"/>
</dbReference>
<keyword evidence="20" id="KW-1185">Reference proteome</keyword>
<feature type="binding site" evidence="16">
    <location>
        <position position="185"/>
    </location>
    <ligand>
        <name>Mg(2+)</name>
        <dbReference type="ChEBI" id="CHEBI:18420"/>
        <label>2</label>
    </ligand>
</feature>
<dbReference type="Proteomes" id="UP000069926">
    <property type="component" value="Chromosome"/>
</dbReference>
<comment type="catalytic activity">
    <reaction evidence="1 14">
        <text>Exonucleolytic cleavage in the 3'- to 5'-direction to yield nucleoside 5'-phosphates.</text>
        <dbReference type="EC" id="3.1.11.1"/>
    </reaction>
</comment>
<dbReference type="Gene3D" id="1.20.1280.70">
    <property type="entry name" value="Exonuclease ExoI, domain 3"/>
    <property type="match status" value="1"/>
</dbReference>
<dbReference type="STRING" id="634113.AUT07_00067"/>
<dbReference type="Pfam" id="PF08411">
    <property type="entry name" value="ExoI_SH3"/>
    <property type="match status" value="1"/>
</dbReference>
<evidence type="ECO:0000256" key="3">
    <source>
        <dbReference type="ARBA" id="ARBA00019900"/>
    </source>
</evidence>
<accession>A0A0X9VI89</accession>
<dbReference type="Pfam" id="PF26016">
    <property type="entry name" value="ExoI_C"/>
    <property type="match status" value="1"/>
</dbReference>
<sequence>MINNHKSSFIFHDYETFGKHPDIDQPAQFASIRTDLNFNVIEEPQKFFCSPTNDYLPQPESVMITGITPQYAINNGIHEAKFAKRIHDIFSVPNSCILGYNNIQFDDEITRNIFYRNFYDPYDYSWKKGNSRWDLLDVLRACYALRPDGINWPCNNETGLPSFKLEHLTIKNNIKHKIKHDAMSDVLATIEIAKLIKQAQPKIFNYFFQLRKKNNINQLIDIISMKPLVHISGIFGTKRFNTSLIAPLARHPKNRNAIIVCDLAININPLLLLDSNTLRNILFDPKYKCINNITIPIKLIHTNKCPILAPPNILSSSDAGRLKLDIDTCLSNLTILKKHQEVREKVVQIFMKSKYSLTSTDVESTDVDTMLYHGFFNDRDRKKIAIIRKTLPKNLPSLNLKFEDPRITKLLFRYRARNYFDTLTKQEKSAWLCHRRTKLNNKKITEYIEAINKLFIKYKDNKEKCNQLKELINYANQITC</sequence>
<evidence type="ECO:0000313" key="19">
    <source>
        <dbReference type="EMBL" id="AMA64660.1"/>
    </source>
</evidence>
<dbReference type="FunFam" id="1.20.1280.70:FF:000001">
    <property type="entry name" value="Exodeoxyribonuclease I"/>
    <property type="match status" value="1"/>
</dbReference>
<evidence type="ECO:0000256" key="2">
    <source>
        <dbReference type="ARBA" id="ARBA00012108"/>
    </source>
</evidence>
<dbReference type="Gene3D" id="1.10.287.1240">
    <property type="match status" value="1"/>
</dbReference>
<evidence type="ECO:0000256" key="10">
    <source>
        <dbReference type="ARBA" id="ARBA00023125"/>
    </source>
</evidence>
<dbReference type="InterPro" id="IPR036397">
    <property type="entry name" value="RNaseH_sf"/>
</dbReference>
<protein>
    <recommendedName>
        <fullName evidence="3 14">Exodeoxyribonuclease I</fullName>
        <ecNumber evidence="2 14">3.1.11.1</ecNumber>
    </recommendedName>
</protein>
<dbReference type="GO" id="GO:0000175">
    <property type="term" value="F:3'-5'-RNA exonuclease activity"/>
    <property type="evidence" value="ECO:0007669"/>
    <property type="project" value="InterPro"/>
</dbReference>
<dbReference type="OrthoDB" id="9763470at2"/>
<evidence type="ECO:0000256" key="11">
    <source>
        <dbReference type="ARBA" id="ARBA00023204"/>
    </source>
</evidence>
<keyword evidence="5 16" id="KW-0479">Metal-binding</keyword>
<dbReference type="Gene3D" id="3.30.1520.20">
    <property type="entry name" value="Exonuclease ExoI, domain 2"/>
    <property type="match status" value="1"/>
</dbReference>
<feature type="binding site" evidence="15">
    <location>
        <position position="164"/>
    </location>
    <ligand>
        <name>substrate</name>
    </ligand>
</feature>
<evidence type="ECO:0000256" key="5">
    <source>
        <dbReference type="ARBA" id="ARBA00022723"/>
    </source>
</evidence>
<dbReference type="NCBIfam" id="NF008746">
    <property type="entry name" value="PRK11779.1"/>
    <property type="match status" value="1"/>
</dbReference>
<evidence type="ECO:0000259" key="18">
    <source>
        <dbReference type="PROSITE" id="PS51785"/>
    </source>
</evidence>
<feature type="binding site" evidence="16">
    <location>
        <position position="15"/>
    </location>
    <ligand>
        <name>Mg(2+)</name>
        <dbReference type="ChEBI" id="CHEBI:18420"/>
        <label>2</label>
    </ligand>
</feature>
<evidence type="ECO:0000256" key="1">
    <source>
        <dbReference type="ARBA" id="ARBA00000563"/>
    </source>
</evidence>
<dbReference type="InterPro" id="IPR058561">
    <property type="entry name" value="Exonuc_1_C"/>
</dbReference>
<keyword evidence="9 16" id="KW-0460">Magnesium</keyword>
<dbReference type="FunFam" id="3.30.1520.20:FF:000001">
    <property type="entry name" value="Exodeoxyribonuclease I"/>
    <property type="match status" value="1"/>
</dbReference>
<dbReference type="PIRSF" id="PIRSF000977">
    <property type="entry name" value="Exodeoxyribonuclease_I"/>
    <property type="match status" value="1"/>
</dbReference>
<dbReference type="GO" id="GO:0008310">
    <property type="term" value="F:single-stranded DNA 3'-5' DNA exonuclease activity"/>
    <property type="evidence" value="ECO:0007669"/>
    <property type="project" value="UniProtKB-EC"/>
</dbReference>
<dbReference type="Gene3D" id="3.30.420.10">
    <property type="entry name" value="Ribonuclease H-like superfamily/Ribonuclease H"/>
    <property type="match status" value="1"/>
</dbReference>
<comment type="function">
    <text evidence="12">Degrades single-stranded DNA (ssDNA) in a highly processive manner. Also functions as a DNA deoxyribophosphodiesterase that releases deoxyribose-phosphate moieties following the cleavage of DNA at an apurinic/apyrimidinic (AP) site by either an AP endonuclease or AP lyase.</text>
</comment>
<dbReference type="SUPFAM" id="SSF53098">
    <property type="entry name" value="Ribonuclease H-like"/>
    <property type="match status" value="1"/>
</dbReference>
<keyword evidence="11 14" id="KW-0234">DNA repair</keyword>
<dbReference type="EC" id="3.1.11.1" evidence="2 14"/>
<name>A0A0X9VI89_9GAMM</name>
<keyword evidence="10" id="KW-0238">DNA-binding</keyword>
<feature type="binding site" evidence="15">
    <location>
        <position position="15"/>
    </location>
    <ligand>
        <name>substrate</name>
    </ligand>
</feature>
<evidence type="ECO:0000256" key="6">
    <source>
        <dbReference type="ARBA" id="ARBA00022763"/>
    </source>
</evidence>
<evidence type="ECO:0000256" key="16">
    <source>
        <dbReference type="PIRSR" id="PIRSR000977-2"/>
    </source>
</evidence>
<feature type="domain" description="ExoI C-terminal" evidence="18">
    <location>
        <begin position="363"/>
        <end position="479"/>
    </location>
</feature>
<dbReference type="InterPro" id="IPR013620">
    <property type="entry name" value="Exonuc_1_SH3"/>
</dbReference>
<evidence type="ECO:0000259" key="17">
    <source>
        <dbReference type="PROSITE" id="PS51784"/>
    </source>
</evidence>
<dbReference type="GO" id="GO:0006281">
    <property type="term" value="P:DNA repair"/>
    <property type="evidence" value="ECO:0007669"/>
    <property type="project" value="UniProtKB-KW"/>
</dbReference>
<dbReference type="EMBL" id="CP013920">
    <property type="protein sequence ID" value="AMA64660.1"/>
    <property type="molecule type" value="Genomic_DNA"/>
</dbReference>
<dbReference type="InterPro" id="IPR013520">
    <property type="entry name" value="Ribonucl_H"/>
</dbReference>
<evidence type="ECO:0000313" key="20">
    <source>
        <dbReference type="Proteomes" id="UP000069926"/>
    </source>
</evidence>
<feature type="binding site" evidence="16">
    <location>
        <position position="13"/>
    </location>
    <ligand>
        <name>Mg(2+)</name>
        <dbReference type="ChEBI" id="CHEBI:18420"/>
        <label>1</label>
    </ligand>
</feature>
<dbReference type="GO" id="GO:0003677">
    <property type="term" value="F:DNA binding"/>
    <property type="evidence" value="ECO:0007669"/>
    <property type="project" value="UniProtKB-KW"/>
</dbReference>
<dbReference type="RefSeq" id="WP_066282638.1">
    <property type="nucleotide sequence ID" value="NZ_CP013920.1"/>
</dbReference>
<dbReference type="PROSITE" id="PS51784">
    <property type="entry name" value="EXOI_SH3"/>
    <property type="match status" value="1"/>
</dbReference>
<dbReference type="InterPro" id="IPR012337">
    <property type="entry name" value="RNaseH-like_sf"/>
</dbReference>
<keyword evidence="6 14" id="KW-0227">DNA damage</keyword>
<evidence type="ECO:0000256" key="14">
    <source>
        <dbReference type="PIRNR" id="PIRNR000977"/>
    </source>
</evidence>
<evidence type="ECO:0000256" key="7">
    <source>
        <dbReference type="ARBA" id="ARBA00022801"/>
    </source>
</evidence>
<dbReference type="KEGG" id="asy:AUT07_00067"/>
<dbReference type="InterPro" id="IPR022894">
    <property type="entry name" value="Oligoribonuclease"/>
</dbReference>
<evidence type="ECO:0000256" key="9">
    <source>
        <dbReference type="ARBA" id="ARBA00022842"/>
    </source>
</evidence>
<dbReference type="GO" id="GO:0046872">
    <property type="term" value="F:metal ion binding"/>
    <property type="evidence" value="ECO:0007669"/>
    <property type="project" value="UniProtKB-KW"/>
</dbReference>
<dbReference type="PROSITE" id="PS51785">
    <property type="entry name" value="EXOI_C"/>
    <property type="match status" value="1"/>
</dbReference>
<dbReference type="CDD" id="cd06138">
    <property type="entry name" value="ExoI_N"/>
    <property type="match status" value="1"/>
</dbReference>
<evidence type="ECO:0000256" key="12">
    <source>
        <dbReference type="ARBA" id="ARBA00046035"/>
    </source>
</evidence>
<evidence type="ECO:0000256" key="13">
    <source>
        <dbReference type="ARBA" id="ARBA00046792"/>
    </source>
</evidence>
<evidence type="ECO:0000256" key="15">
    <source>
        <dbReference type="PIRSR" id="PIRSR000977-1"/>
    </source>
</evidence>
<dbReference type="PANTHER" id="PTHR11046:SF11">
    <property type="entry name" value="EXODEOXYRIBONUCLEASE I"/>
    <property type="match status" value="1"/>
</dbReference>
<dbReference type="InterPro" id="IPR023607">
    <property type="entry name" value="Exodeoxyribonuclease_I"/>
</dbReference>
<dbReference type="AlphaFoldDB" id="A0A0X9VI89"/>
<comment type="subunit">
    <text evidence="13">Monomer. Interacts with ssb (via C-terminus); this interaction stimulates the exonuclease activity by recruiting the enzyme to its substrate.</text>
</comment>